<comment type="caution">
    <text evidence="2">The sequence shown here is derived from an EMBL/GenBank/DDBJ whole genome shotgun (WGS) entry which is preliminary data.</text>
</comment>
<evidence type="ECO:0000313" key="3">
    <source>
        <dbReference type="Proteomes" id="UP001152049"/>
    </source>
</evidence>
<feature type="compositionally biased region" description="Polar residues" evidence="1">
    <location>
        <begin position="1"/>
        <end position="10"/>
    </location>
</feature>
<reference evidence="2" key="1">
    <citation type="submission" date="2022-09" db="EMBL/GenBank/DDBJ databases">
        <title>Fusarium specimens isolated from Avocado Roots.</title>
        <authorList>
            <person name="Stajich J."/>
            <person name="Roper C."/>
            <person name="Heimlech-Rivalta G."/>
        </authorList>
    </citation>
    <scope>NUCLEOTIDE SEQUENCE</scope>
    <source>
        <strain evidence="2">CF00136</strain>
    </source>
</reference>
<proteinExistence type="predicted"/>
<organism evidence="2 3">
    <name type="scientific">Fusarium torreyae</name>
    <dbReference type="NCBI Taxonomy" id="1237075"/>
    <lineage>
        <taxon>Eukaryota</taxon>
        <taxon>Fungi</taxon>
        <taxon>Dikarya</taxon>
        <taxon>Ascomycota</taxon>
        <taxon>Pezizomycotina</taxon>
        <taxon>Sordariomycetes</taxon>
        <taxon>Hypocreomycetidae</taxon>
        <taxon>Hypocreales</taxon>
        <taxon>Nectriaceae</taxon>
        <taxon>Fusarium</taxon>
    </lineage>
</organism>
<gene>
    <name evidence="2" type="ORF">NW762_014602</name>
</gene>
<dbReference type="AlphaFoldDB" id="A0A9W8RLZ6"/>
<accession>A0A9W8RLZ6</accession>
<dbReference type="EMBL" id="JAOQAZ010000052">
    <property type="protein sequence ID" value="KAJ4244220.1"/>
    <property type="molecule type" value="Genomic_DNA"/>
</dbReference>
<protein>
    <submittedName>
        <fullName evidence="2">Uncharacterized protein</fullName>
    </submittedName>
</protein>
<evidence type="ECO:0000256" key="1">
    <source>
        <dbReference type="SAM" id="MobiDB-lite"/>
    </source>
</evidence>
<keyword evidence="3" id="KW-1185">Reference proteome</keyword>
<dbReference type="Proteomes" id="UP001152049">
    <property type="component" value="Unassembled WGS sequence"/>
</dbReference>
<name>A0A9W8RLZ6_9HYPO</name>
<evidence type="ECO:0000313" key="2">
    <source>
        <dbReference type="EMBL" id="KAJ4244220.1"/>
    </source>
</evidence>
<feature type="region of interest" description="Disordered" evidence="1">
    <location>
        <begin position="1"/>
        <end position="22"/>
    </location>
</feature>
<sequence length="180" mass="20045">MSLHQFSSEEANVKDDFKTSESQNPTLVLDEDSIYLSETPHDILYKLSTPLKGSQAKEYAIKKVGRGEDTIRSELFHIKDESETVPENGFGLVTIKNEHDSKAKPVDLVSSAQTWSKCSAAGHFKVESGIIDQVKGNEERKWKDEGGRFLLDGTRVERIRHAINLEKNHISHAGGCGHGQ</sequence>